<dbReference type="AlphaFoldDB" id="A0A3E5EG34"/>
<dbReference type="GO" id="GO:0003677">
    <property type="term" value="F:DNA binding"/>
    <property type="evidence" value="ECO:0007669"/>
    <property type="project" value="UniProtKB-KW"/>
</dbReference>
<dbReference type="EMBL" id="QRHN01000001">
    <property type="protein sequence ID" value="RHF81022.1"/>
    <property type="molecule type" value="Genomic_DNA"/>
</dbReference>
<evidence type="ECO:0000313" key="8">
    <source>
        <dbReference type="EMBL" id="RGS73556.1"/>
    </source>
</evidence>
<evidence type="ECO:0000313" key="11">
    <source>
        <dbReference type="EMBL" id="RHA65179.1"/>
    </source>
</evidence>
<dbReference type="SMART" id="SM00347">
    <property type="entry name" value="HTH_MARR"/>
    <property type="match status" value="1"/>
</dbReference>
<dbReference type="Proteomes" id="UP000285666">
    <property type="component" value="Unassembled WGS sequence"/>
</dbReference>
<name>A0A3E5EG34_9FIRM</name>
<evidence type="ECO:0000259" key="4">
    <source>
        <dbReference type="SMART" id="SM00347"/>
    </source>
</evidence>
<evidence type="ECO:0000256" key="1">
    <source>
        <dbReference type="ARBA" id="ARBA00023015"/>
    </source>
</evidence>
<dbReference type="RefSeq" id="WP_117495473.1">
    <property type="nucleotide sequence ID" value="NZ_AP031430.1"/>
</dbReference>
<dbReference type="SUPFAM" id="SSF46785">
    <property type="entry name" value="Winged helix' DNA-binding domain"/>
    <property type="match status" value="1"/>
</dbReference>
<dbReference type="PANTHER" id="PTHR42756">
    <property type="entry name" value="TRANSCRIPTIONAL REGULATOR, MARR"/>
    <property type="match status" value="1"/>
</dbReference>
<dbReference type="EMBL" id="QRWH01000022">
    <property type="protein sequence ID" value="RGT06768.1"/>
    <property type="molecule type" value="Genomic_DNA"/>
</dbReference>
<dbReference type="InterPro" id="IPR036390">
    <property type="entry name" value="WH_DNA-bd_sf"/>
</dbReference>
<protein>
    <submittedName>
        <fullName evidence="7">MarR family transcriptional regulator</fullName>
    </submittedName>
</protein>
<evidence type="ECO:0000313" key="24">
    <source>
        <dbReference type="Proteomes" id="UP000285981"/>
    </source>
</evidence>
<dbReference type="InterPro" id="IPR036388">
    <property type="entry name" value="WH-like_DNA-bd_sf"/>
</dbReference>
<dbReference type="Proteomes" id="UP000260664">
    <property type="component" value="Unassembled WGS sequence"/>
</dbReference>
<evidence type="ECO:0000313" key="16">
    <source>
        <dbReference type="Proteomes" id="UP000260841"/>
    </source>
</evidence>
<evidence type="ECO:0000256" key="2">
    <source>
        <dbReference type="ARBA" id="ARBA00023125"/>
    </source>
</evidence>
<organism evidence="7 16">
    <name type="scientific">Dorea formicigenerans</name>
    <dbReference type="NCBI Taxonomy" id="39486"/>
    <lineage>
        <taxon>Bacteria</taxon>
        <taxon>Bacillati</taxon>
        <taxon>Bacillota</taxon>
        <taxon>Clostridia</taxon>
        <taxon>Lachnospirales</taxon>
        <taxon>Lachnospiraceae</taxon>
        <taxon>Dorea</taxon>
    </lineage>
</organism>
<dbReference type="PANTHER" id="PTHR42756:SF1">
    <property type="entry name" value="TRANSCRIPTIONAL REPRESSOR OF EMRAB OPERON"/>
    <property type="match status" value="1"/>
</dbReference>
<reference evidence="15 16" key="1">
    <citation type="submission" date="2018-08" db="EMBL/GenBank/DDBJ databases">
        <title>A genome reference for cultivated species of the human gut microbiota.</title>
        <authorList>
            <person name="Zou Y."/>
            <person name="Xue W."/>
            <person name="Luo G."/>
        </authorList>
    </citation>
    <scope>NUCLEOTIDE SEQUENCE [LARGE SCALE GENOMIC DNA]</scope>
    <source>
        <strain evidence="10 18">AF12-11</strain>
        <strain evidence="9 19">AF19-4AC</strain>
        <strain evidence="8 24">AF21-25</strain>
        <strain evidence="14 22">AF31-13BH</strain>
        <strain evidence="13 23">AM23-7AC</strain>
        <strain evidence="12 20">AM37-5</strain>
        <strain evidence="11 21">AM42-8</strain>
        <strain evidence="7 16">OM03-2</strain>
        <strain evidence="6 17">TF11-11</strain>
        <strain evidence="5 15">TM09-19AC</strain>
    </source>
</reference>
<evidence type="ECO:0000313" key="20">
    <source>
        <dbReference type="Proteomes" id="UP000284742"/>
    </source>
</evidence>
<evidence type="ECO:0000313" key="22">
    <source>
        <dbReference type="Proteomes" id="UP000285652"/>
    </source>
</evidence>
<evidence type="ECO:0000313" key="14">
    <source>
        <dbReference type="EMBL" id="RHN14251.1"/>
    </source>
</evidence>
<evidence type="ECO:0000313" key="19">
    <source>
        <dbReference type="Proteomes" id="UP000283630"/>
    </source>
</evidence>
<dbReference type="Pfam" id="PF12802">
    <property type="entry name" value="MarR_2"/>
    <property type="match status" value="1"/>
</dbReference>
<dbReference type="EMBL" id="QSFS01000028">
    <property type="protein sequence ID" value="RHA65179.1"/>
    <property type="molecule type" value="Genomic_DNA"/>
</dbReference>
<dbReference type="EMBL" id="QRVU01000003">
    <property type="protein sequence ID" value="RGS73556.1"/>
    <property type="molecule type" value="Genomic_DNA"/>
</dbReference>
<dbReference type="EMBL" id="QRQQ01000013">
    <property type="protein sequence ID" value="RHN14251.1"/>
    <property type="molecule type" value="Genomic_DNA"/>
</dbReference>
<evidence type="ECO:0000313" key="17">
    <source>
        <dbReference type="Proteomes" id="UP000261208"/>
    </source>
</evidence>
<dbReference type="EMBL" id="QSQQ01000018">
    <property type="protein sequence ID" value="RGK45950.1"/>
    <property type="molecule type" value="Genomic_DNA"/>
</dbReference>
<dbReference type="Proteomes" id="UP000261208">
    <property type="component" value="Unassembled WGS sequence"/>
</dbReference>
<dbReference type="Proteomes" id="UP000266376">
    <property type="component" value="Unassembled WGS sequence"/>
</dbReference>
<evidence type="ECO:0000313" key="15">
    <source>
        <dbReference type="Proteomes" id="UP000260664"/>
    </source>
</evidence>
<keyword evidence="1" id="KW-0805">Transcription regulation</keyword>
<dbReference type="Proteomes" id="UP000285981">
    <property type="component" value="Unassembled WGS sequence"/>
</dbReference>
<dbReference type="EMBL" id="QSAJ01000013">
    <property type="protein sequence ID" value="RGW53947.1"/>
    <property type="molecule type" value="Genomic_DNA"/>
</dbReference>
<keyword evidence="2" id="KW-0238">DNA-binding</keyword>
<dbReference type="Proteomes" id="UP000285652">
    <property type="component" value="Unassembled WGS sequence"/>
</dbReference>
<dbReference type="EMBL" id="QSOI01000014">
    <property type="protein sequence ID" value="RGI83358.1"/>
    <property type="molecule type" value="Genomic_DNA"/>
</dbReference>
<keyword evidence="3" id="KW-0804">Transcription</keyword>
<evidence type="ECO:0000313" key="21">
    <source>
        <dbReference type="Proteomes" id="UP000285642"/>
    </source>
</evidence>
<evidence type="ECO:0000256" key="3">
    <source>
        <dbReference type="ARBA" id="ARBA00023163"/>
    </source>
</evidence>
<evidence type="ECO:0000313" key="12">
    <source>
        <dbReference type="EMBL" id="RHC10478.1"/>
    </source>
</evidence>
<feature type="domain" description="HTH marR-type" evidence="4">
    <location>
        <begin position="30"/>
        <end position="129"/>
    </location>
</feature>
<dbReference type="InterPro" id="IPR000835">
    <property type="entry name" value="HTH_MarR-typ"/>
</dbReference>
<evidence type="ECO:0000313" key="5">
    <source>
        <dbReference type="EMBL" id="RGI83358.1"/>
    </source>
</evidence>
<evidence type="ECO:0000313" key="7">
    <source>
        <dbReference type="EMBL" id="RGN87604.1"/>
    </source>
</evidence>
<comment type="caution">
    <text evidence="7">The sequence shown here is derived from an EMBL/GenBank/DDBJ whole genome shotgun (WGS) entry which is preliminary data.</text>
</comment>
<gene>
    <name evidence="13" type="ORF">DW658_01870</name>
    <name evidence="12" type="ORF">DW860_00105</name>
    <name evidence="11" type="ORF">DW924_15675</name>
    <name evidence="10" type="ORF">DWV67_06790</name>
    <name evidence="9" type="ORF">DWX53_15025</name>
    <name evidence="8" type="ORF">DWX78_00870</name>
    <name evidence="14" type="ORF">DWZ24_13150</name>
    <name evidence="7" type="ORF">DXB36_15255</name>
    <name evidence="6" type="ORF">DXD10_12915</name>
    <name evidence="5" type="ORF">DXD84_11020</name>
</gene>
<accession>A0A3E5EG34</accession>
<dbReference type="Proteomes" id="UP000260841">
    <property type="component" value="Unassembled WGS sequence"/>
</dbReference>
<sequence length="155" mass="18150">MESKQKTLYMSRQLIEFNHIYKEFNDVYREAATKVGLSLSGFDILYAICEMGDGCLQRDISQMCCIPKQTVNSSIRKLEQDRYLILEKGKGRDMHIHLTEKGQKLMEEKIYPVIEAENQAFSGMSKEECKKMLELYEKYNMELKANIQKLQMSQV</sequence>
<dbReference type="GO" id="GO:0003700">
    <property type="term" value="F:DNA-binding transcription factor activity"/>
    <property type="evidence" value="ECO:0007669"/>
    <property type="project" value="InterPro"/>
</dbReference>
<evidence type="ECO:0000313" key="23">
    <source>
        <dbReference type="Proteomes" id="UP000285666"/>
    </source>
</evidence>
<evidence type="ECO:0000313" key="10">
    <source>
        <dbReference type="EMBL" id="RGW53947.1"/>
    </source>
</evidence>
<evidence type="ECO:0000313" key="13">
    <source>
        <dbReference type="EMBL" id="RHF81022.1"/>
    </source>
</evidence>
<dbReference type="Proteomes" id="UP000283630">
    <property type="component" value="Unassembled WGS sequence"/>
</dbReference>
<dbReference type="Proteomes" id="UP000284742">
    <property type="component" value="Unassembled WGS sequence"/>
</dbReference>
<dbReference type="EMBL" id="QSVB01000027">
    <property type="protein sequence ID" value="RGN87604.1"/>
    <property type="molecule type" value="Genomic_DNA"/>
</dbReference>
<dbReference type="Gene3D" id="1.10.10.10">
    <property type="entry name" value="Winged helix-like DNA-binding domain superfamily/Winged helix DNA-binding domain"/>
    <property type="match status" value="1"/>
</dbReference>
<dbReference type="Proteomes" id="UP000285642">
    <property type="component" value="Unassembled WGS sequence"/>
</dbReference>
<evidence type="ECO:0000313" key="18">
    <source>
        <dbReference type="Proteomes" id="UP000266376"/>
    </source>
</evidence>
<dbReference type="EMBL" id="QSHK01000001">
    <property type="protein sequence ID" value="RHC10478.1"/>
    <property type="molecule type" value="Genomic_DNA"/>
</dbReference>
<proteinExistence type="predicted"/>
<evidence type="ECO:0000313" key="6">
    <source>
        <dbReference type="EMBL" id="RGK45950.1"/>
    </source>
</evidence>
<evidence type="ECO:0000313" key="9">
    <source>
        <dbReference type="EMBL" id="RGT06768.1"/>
    </source>
</evidence>